<dbReference type="InterPro" id="IPR002549">
    <property type="entry name" value="AI-2E-like"/>
</dbReference>
<feature type="transmembrane region" description="Helical" evidence="7">
    <location>
        <begin position="64"/>
        <end position="87"/>
    </location>
</feature>
<feature type="transmembrane region" description="Helical" evidence="7">
    <location>
        <begin position="204"/>
        <end position="223"/>
    </location>
</feature>
<feature type="compositionally biased region" description="Acidic residues" evidence="6">
    <location>
        <begin position="362"/>
        <end position="380"/>
    </location>
</feature>
<reference evidence="8 9" key="1">
    <citation type="journal article" date="2019" name="Int. J. Syst. Evol. Microbiol.">
        <title>The Global Catalogue of Microorganisms (GCM) 10K type strain sequencing project: providing services to taxonomists for standard genome sequencing and annotation.</title>
        <authorList>
            <consortium name="The Broad Institute Genomics Platform"/>
            <consortium name="The Broad Institute Genome Sequencing Center for Infectious Disease"/>
            <person name="Wu L."/>
            <person name="Ma J."/>
        </authorList>
    </citation>
    <scope>NUCLEOTIDE SEQUENCE [LARGE SCALE GENOMIC DNA]</scope>
    <source>
        <strain evidence="8 9">JCM 17504</strain>
    </source>
</reference>
<organism evidence="8 9">
    <name type="scientific">Haladaptatus pallidirubidus</name>
    <dbReference type="NCBI Taxonomy" id="1008152"/>
    <lineage>
        <taxon>Archaea</taxon>
        <taxon>Methanobacteriati</taxon>
        <taxon>Methanobacteriota</taxon>
        <taxon>Stenosarchaea group</taxon>
        <taxon>Halobacteria</taxon>
        <taxon>Halobacteriales</taxon>
        <taxon>Haladaptataceae</taxon>
        <taxon>Haladaptatus</taxon>
    </lineage>
</organism>
<dbReference type="AlphaFoldDB" id="A0AAV3UGI9"/>
<evidence type="ECO:0000256" key="2">
    <source>
        <dbReference type="ARBA" id="ARBA00009773"/>
    </source>
</evidence>
<dbReference type="Proteomes" id="UP001501729">
    <property type="component" value="Unassembled WGS sequence"/>
</dbReference>
<keyword evidence="5 7" id="KW-0472">Membrane</keyword>
<comment type="similarity">
    <text evidence="2">Belongs to the autoinducer-2 exporter (AI-2E) (TC 2.A.86) family.</text>
</comment>
<comment type="caution">
    <text evidence="8">The sequence shown here is derived from an EMBL/GenBank/DDBJ whole genome shotgun (WGS) entry which is preliminary data.</text>
</comment>
<evidence type="ECO:0000256" key="5">
    <source>
        <dbReference type="ARBA" id="ARBA00023136"/>
    </source>
</evidence>
<evidence type="ECO:0000313" key="8">
    <source>
        <dbReference type="EMBL" id="GAA5049046.1"/>
    </source>
</evidence>
<comment type="subcellular location">
    <subcellularLocation>
        <location evidence="1">Membrane</location>
        <topology evidence="1">Multi-pass membrane protein</topology>
    </subcellularLocation>
</comment>
<dbReference type="GeneID" id="68613308"/>
<feature type="transmembrane region" description="Helical" evidence="7">
    <location>
        <begin position="143"/>
        <end position="168"/>
    </location>
</feature>
<dbReference type="RefSeq" id="WP_227773133.1">
    <property type="nucleotide sequence ID" value="NZ_BAABKX010000003.1"/>
</dbReference>
<proteinExistence type="inferred from homology"/>
<evidence type="ECO:0000313" key="9">
    <source>
        <dbReference type="Proteomes" id="UP001501729"/>
    </source>
</evidence>
<name>A0AAV3UGI9_9EURY</name>
<feature type="compositionally biased region" description="Basic and acidic residues" evidence="6">
    <location>
        <begin position="381"/>
        <end position="401"/>
    </location>
</feature>
<feature type="region of interest" description="Disordered" evidence="6">
    <location>
        <begin position="360"/>
        <end position="401"/>
    </location>
</feature>
<dbReference type="EMBL" id="BAABKX010000003">
    <property type="protein sequence ID" value="GAA5049046.1"/>
    <property type="molecule type" value="Genomic_DNA"/>
</dbReference>
<evidence type="ECO:0000256" key="4">
    <source>
        <dbReference type="ARBA" id="ARBA00022989"/>
    </source>
</evidence>
<accession>A0AAV3UGI9</accession>
<keyword evidence="3 7" id="KW-0812">Transmembrane</keyword>
<evidence type="ECO:0000256" key="6">
    <source>
        <dbReference type="SAM" id="MobiDB-lite"/>
    </source>
</evidence>
<gene>
    <name evidence="8" type="ORF">GCM10025751_21430</name>
</gene>
<sequence>MKLWDERDSDGVGIGWWLFGIALAVVLVASLDTYIGWVVFGLFLYYVARPIARRLRNRGASPGLASLLTLALIILPFVGLLGAVVVISVGQLSAIRLADIEQIARTLFPGFETGAIPTDPSRLYDAATQLLRDPSVRNLLGQFGAFVGTFATQAYNLFLALVFVFFLVRDEDRISGWFQTTVAERGTTTYEYLDAVDRGLNSVFFGYTLTIFVIVVTSAVLYNGLNLIAPPGMDIPQTMLVAVATGLATLIPLVGRSIVYLFVVLYLAVIAVRTDPTQLWFPILFYVLMGFVFDNVIRTYVRPYLSGRMFHTGLIMFAYLLGPPVFGWYGIFLGPLIMVVAIQFLWVVFPAMLPGASGAPDMGEEDDSLGTIDSGDDGSDDRETRGDGRDHDGSERDDSTV</sequence>
<feature type="transmembrane region" description="Helical" evidence="7">
    <location>
        <begin position="12"/>
        <end position="28"/>
    </location>
</feature>
<feature type="transmembrane region" description="Helical" evidence="7">
    <location>
        <begin position="235"/>
        <end position="251"/>
    </location>
</feature>
<evidence type="ECO:0000256" key="7">
    <source>
        <dbReference type="SAM" id="Phobius"/>
    </source>
</evidence>
<evidence type="ECO:0000256" key="3">
    <source>
        <dbReference type="ARBA" id="ARBA00022692"/>
    </source>
</evidence>
<protein>
    <submittedName>
        <fullName evidence="8">AI-2E family transporter</fullName>
    </submittedName>
</protein>
<keyword evidence="9" id="KW-1185">Reference proteome</keyword>
<dbReference type="Pfam" id="PF01594">
    <property type="entry name" value="AI-2E_transport"/>
    <property type="match status" value="1"/>
</dbReference>
<feature type="transmembrane region" description="Helical" evidence="7">
    <location>
        <begin position="332"/>
        <end position="353"/>
    </location>
</feature>
<keyword evidence="4 7" id="KW-1133">Transmembrane helix</keyword>
<evidence type="ECO:0000256" key="1">
    <source>
        <dbReference type="ARBA" id="ARBA00004141"/>
    </source>
</evidence>
<feature type="transmembrane region" description="Helical" evidence="7">
    <location>
        <begin position="279"/>
        <end position="297"/>
    </location>
</feature>
<dbReference type="GO" id="GO:0016020">
    <property type="term" value="C:membrane"/>
    <property type="evidence" value="ECO:0007669"/>
    <property type="project" value="UniProtKB-SubCell"/>
</dbReference>